<dbReference type="InterPro" id="IPR004761">
    <property type="entry name" value="Spore_GerAB"/>
</dbReference>
<dbReference type="EMBL" id="CGIH01000005">
    <property type="protein sequence ID" value="CFX10385.1"/>
    <property type="molecule type" value="Genomic_DNA"/>
</dbReference>
<evidence type="ECO:0000313" key="10">
    <source>
        <dbReference type="Proteomes" id="UP000045545"/>
    </source>
</evidence>
<feature type="transmembrane region" description="Helical" evidence="8">
    <location>
        <begin position="114"/>
        <end position="134"/>
    </location>
</feature>
<dbReference type="Pfam" id="PF03845">
    <property type="entry name" value="Spore_permease"/>
    <property type="match status" value="1"/>
</dbReference>
<feature type="transmembrane region" description="Helical" evidence="8">
    <location>
        <begin position="143"/>
        <end position="164"/>
    </location>
</feature>
<dbReference type="PANTHER" id="PTHR34975:SF2">
    <property type="entry name" value="SPORE GERMINATION PROTEIN A2"/>
    <property type="match status" value="1"/>
</dbReference>
<evidence type="ECO:0000256" key="5">
    <source>
        <dbReference type="ARBA" id="ARBA00022692"/>
    </source>
</evidence>
<accession>A0A0E4C7Q5</accession>
<evidence type="ECO:0000256" key="6">
    <source>
        <dbReference type="ARBA" id="ARBA00022989"/>
    </source>
</evidence>
<comment type="similarity">
    <text evidence="2">Belongs to the amino acid-polyamine-organocation (APC) superfamily. Spore germination protein (SGP) (TC 2.A.3.9) family.</text>
</comment>
<dbReference type="OrthoDB" id="1675410at2"/>
<dbReference type="PANTHER" id="PTHR34975">
    <property type="entry name" value="SPORE GERMINATION PROTEIN A2"/>
    <property type="match status" value="1"/>
</dbReference>
<dbReference type="GO" id="GO:0016020">
    <property type="term" value="C:membrane"/>
    <property type="evidence" value="ECO:0007669"/>
    <property type="project" value="UniProtKB-SubCell"/>
</dbReference>
<dbReference type="AlphaFoldDB" id="A0A0E4C7Q5"/>
<feature type="transmembrane region" description="Helical" evidence="8">
    <location>
        <begin position="7"/>
        <end position="25"/>
    </location>
</feature>
<keyword evidence="3" id="KW-0813">Transport</keyword>
<feature type="transmembrane region" description="Helical" evidence="8">
    <location>
        <begin position="300"/>
        <end position="318"/>
    </location>
</feature>
<feature type="transmembrane region" description="Helical" evidence="8">
    <location>
        <begin position="216"/>
        <end position="246"/>
    </location>
</feature>
<gene>
    <name evidence="9" type="ORF">467</name>
</gene>
<feature type="transmembrane region" description="Helical" evidence="8">
    <location>
        <begin position="184"/>
        <end position="204"/>
    </location>
</feature>
<dbReference type="STRING" id="690567.467"/>
<reference evidence="9 10" key="1">
    <citation type="submission" date="2015-03" db="EMBL/GenBank/DDBJ databases">
        <authorList>
            <person name="Murphy D."/>
        </authorList>
    </citation>
    <scope>NUCLEOTIDE SEQUENCE [LARGE SCALE GENOMIC DNA]</scope>
    <source>
        <strain evidence="9 10">OL-4</strain>
    </source>
</reference>
<dbReference type="Proteomes" id="UP000045545">
    <property type="component" value="Unassembled WGS sequence"/>
</dbReference>
<protein>
    <submittedName>
        <fullName evidence="9">Spore germination GerAB</fullName>
    </submittedName>
</protein>
<evidence type="ECO:0000313" key="9">
    <source>
        <dbReference type="EMBL" id="CFX10385.1"/>
    </source>
</evidence>
<keyword evidence="7 8" id="KW-0472">Membrane</keyword>
<feature type="transmembrane region" description="Helical" evidence="8">
    <location>
        <begin position="78"/>
        <end position="102"/>
    </location>
</feature>
<dbReference type="RefSeq" id="WP_046495338.1">
    <property type="nucleotide sequence ID" value="NZ_CGIH01000005.1"/>
</dbReference>
<keyword evidence="6 8" id="KW-1133">Transmembrane helix</keyword>
<evidence type="ECO:0000256" key="4">
    <source>
        <dbReference type="ARBA" id="ARBA00022544"/>
    </source>
</evidence>
<keyword evidence="4" id="KW-0309">Germination</keyword>
<keyword evidence="10" id="KW-1185">Reference proteome</keyword>
<organism evidence="9 10">
    <name type="scientific">Syntrophomonas zehnderi OL-4</name>
    <dbReference type="NCBI Taxonomy" id="690567"/>
    <lineage>
        <taxon>Bacteria</taxon>
        <taxon>Bacillati</taxon>
        <taxon>Bacillota</taxon>
        <taxon>Clostridia</taxon>
        <taxon>Eubacteriales</taxon>
        <taxon>Syntrophomonadaceae</taxon>
        <taxon>Syntrophomonas</taxon>
    </lineage>
</organism>
<feature type="transmembrane region" description="Helical" evidence="8">
    <location>
        <begin position="266"/>
        <end position="288"/>
    </location>
</feature>
<feature type="transmembrane region" description="Helical" evidence="8">
    <location>
        <begin position="330"/>
        <end position="354"/>
    </location>
</feature>
<evidence type="ECO:0000256" key="7">
    <source>
        <dbReference type="ARBA" id="ARBA00023136"/>
    </source>
</evidence>
<comment type="subcellular location">
    <subcellularLocation>
        <location evidence="1">Membrane</location>
        <topology evidence="1">Multi-pass membrane protein</topology>
    </subcellularLocation>
</comment>
<feature type="transmembrane region" description="Helical" evidence="8">
    <location>
        <begin position="37"/>
        <end position="58"/>
    </location>
</feature>
<evidence type="ECO:0000256" key="1">
    <source>
        <dbReference type="ARBA" id="ARBA00004141"/>
    </source>
</evidence>
<proteinExistence type="inferred from homology"/>
<name>A0A0E4C7Q5_9FIRM</name>
<evidence type="ECO:0000256" key="2">
    <source>
        <dbReference type="ARBA" id="ARBA00007998"/>
    </source>
</evidence>
<keyword evidence="5 8" id="KW-0812">Transmembrane</keyword>
<dbReference type="GO" id="GO:0009847">
    <property type="term" value="P:spore germination"/>
    <property type="evidence" value="ECO:0007669"/>
    <property type="project" value="InterPro"/>
</dbReference>
<sequence length="372" mass="41654">MTRLTYYQFLCLLILLIVPVAVLEVPHRLLHSAYHNAWLTVVTAIIPGYLLVLMYNYIIQKSHQSFPHMLDEHFGKIIGKSLAFIYIIAFFLSSAFTLRLLVDFMKLNVLPSTPISIFIICMLFTGFVAIKIGFNVIVRACEIIMPLGLVLTFLIVIIALFTNYQPERLLPLANVSLSGLMSGMSNTCVIFAKTMPVLLLAFWLPRKEDALVGLNMALLLFIAALTFVLLVLVITIGTIPSLSFVFPTFNMIRLARIGVFVQNLDIVFITVFIAGFFAAITIPWFMACFTIKELFNLRDYRLLAAPTSLIIGVLSIVISNNSLQVVAWSLYVIPILYGIAYIIIPLLIFLAAWIKTPKKPNAANPIQINSSE</sequence>
<evidence type="ECO:0000256" key="3">
    <source>
        <dbReference type="ARBA" id="ARBA00022448"/>
    </source>
</evidence>
<evidence type="ECO:0000256" key="8">
    <source>
        <dbReference type="SAM" id="Phobius"/>
    </source>
</evidence>